<evidence type="ECO:0000256" key="2">
    <source>
        <dbReference type="ARBA" id="ARBA00022980"/>
    </source>
</evidence>
<dbReference type="Pfam" id="PF08069">
    <property type="entry name" value="Ribosomal_S13_N"/>
    <property type="match status" value="1"/>
</dbReference>
<name>T1AJW4_9ZZZZ</name>
<protein>
    <submittedName>
        <fullName evidence="6">30S ribosomal protein S15P</fullName>
    </submittedName>
</protein>
<feature type="domain" description="Small ribosomal subunit protein uS15 N-terminal" evidence="5">
    <location>
        <begin position="1"/>
        <end position="62"/>
    </location>
</feature>
<comment type="caution">
    <text evidence="6">The sequence shown here is derived from an EMBL/GenBank/DDBJ whole genome shotgun (WGS) entry which is preliminary data.</text>
</comment>
<dbReference type="AlphaFoldDB" id="T1AJW4"/>
<dbReference type="PANTHER" id="PTHR11885:SF6">
    <property type="entry name" value="SMALL RIBOSOMAL SUBUNIT PROTEIN US15"/>
    <property type="match status" value="1"/>
</dbReference>
<dbReference type="GO" id="GO:0006412">
    <property type="term" value="P:translation"/>
    <property type="evidence" value="ECO:0007669"/>
    <property type="project" value="InterPro"/>
</dbReference>
<organism evidence="6">
    <name type="scientific">mine drainage metagenome</name>
    <dbReference type="NCBI Taxonomy" id="410659"/>
    <lineage>
        <taxon>unclassified sequences</taxon>
        <taxon>metagenomes</taxon>
        <taxon>ecological metagenomes</taxon>
    </lineage>
</organism>
<dbReference type="InterPro" id="IPR012606">
    <property type="entry name" value="Ribosomal_uS15_N"/>
</dbReference>
<proteinExistence type="inferred from homology"/>
<dbReference type="GO" id="GO:0022627">
    <property type="term" value="C:cytosolic small ribosomal subunit"/>
    <property type="evidence" value="ECO:0007669"/>
    <property type="project" value="TreeGrafter"/>
</dbReference>
<comment type="similarity">
    <text evidence="1">Belongs to the universal ribosomal protein uS15 family.</text>
</comment>
<evidence type="ECO:0000256" key="4">
    <source>
        <dbReference type="SAM" id="MobiDB-lite"/>
    </source>
</evidence>
<dbReference type="GO" id="GO:0070181">
    <property type="term" value="F:small ribosomal subunit rRNA binding"/>
    <property type="evidence" value="ECO:0007669"/>
    <property type="project" value="TreeGrafter"/>
</dbReference>
<evidence type="ECO:0000256" key="1">
    <source>
        <dbReference type="ARBA" id="ARBA00008434"/>
    </source>
</evidence>
<feature type="region of interest" description="Disordered" evidence="4">
    <location>
        <begin position="1"/>
        <end position="24"/>
    </location>
</feature>
<dbReference type="PANTHER" id="PTHR11885">
    <property type="entry name" value="RIBOSOMAL PROTEIN S15P/S13E"/>
    <property type="match status" value="1"/>
</dbReference>
<keyword evidence="2 6" id="KW-0689">Ribosomal protein</keyword>
<evidence type="ECO:0000259" key="5">
    <source>
        <dbReference type="SMART" id="SM01386"/>
    </source>
</evidence>
<dbReference type="InterPro" id="IPR023029">
    <property type="entry name" value="Ribosomal_uS15_arc_euk"/>
</dbReference>
<evidence type="ECO:0000256" key="3">
    <source>
        <dbReference type="ARBA" id="ARBA00023274"/>
    </source>
</evidence>
<gene>
    <name evidence="6" type="ORF">B2A_10375</name>
</gene>
<accession>T1AJW4</accession>
<dbReference type="EMBL" id="AUZZ01007487">
    <property type="protein sequence ID" value="EQD42315.1"/>
    <property type="molecule type" value="Genomic_DNA"/>
</dbReference>
<feature type="compositionally biased region" description="Basic residues" evidence="4">
    <location>
        <begin position="1"/>
        <end position="16"/>
    </location>
</feature>
<dbReference type="Gene3D" id="4.10.860.130">
    <property type="match status" value="1"/>
</dbReference>
<dbReference type="GO" id="GO:0003735">
    <property type="term" value="F:structural constituent of ribosome"/>
    <property type="evidence" value="ECO:0007669"/>
    <property type="project" value="InterPro"/>
</dbReference>
<keyword evidence="3" id="KW-0687">Ribonucleoprotein</keyword>
<evidence type="ECO:0000313" key="6">
    <source>
        <dbReference type="EMBL" id="EQD42315.1"/>
    </source>
</evidence>
<reference evidence="6" key="1">
    <citation type="submission" date="2013-08" db="EMBL/GenBank/DDBJ databases">
        <authorList>
            <person name="Mendez C."/>
            <person name="Richter M."/>
            <person name="Ferrer M."/>
            <person name="Sanchez J."/>
        </authorList>
    </citation>
    <scope>NUCLEOTIDE SEQUENCE</scope>
</reference>
<feature type="non-terminal residue" evidence="6">
    <location>
        <position position="98"/>
    </location>
</feature>
<sequence>MARMHTKKRGKSKSRKPILESGAKIEGAEENKDEIIKLAIGYAKQGMPPALIGEKLKKEHNVPYIKHILGKKLEQVLKENGIEEKMPYDLLELMKKAV</sequence>
<reference evidence="6" key="2">
    <citation type="journal article" date="2014" name="ISME J.">
        <title>Microbial stratification in low pH oxic and suboxic macroscopic growths along an acid mine drainage.</title>
        <authorList>
            <person name="Mendez-Garcia C."/>
            <person name="Mesa V."/>
            <person name="Sprenger R.R."/>
            <person name="Richter M."/>
            <person name="Diez M.S."/>
            <person name="Solano J."/>
            <person name="Bargiela R."/>
            <person name="Golyshina O.V."/>
            <person name="Manteca A."/>
            <person name="Ramos J.L."/>
            <person name="Gallego J.R."/>
            <person name="Llorente I."/>
            <person name="Martins Dos Santos V.A."/>
            <person name="Jensen O.N."/>
            <person name="Pelaez A.I."/>
            <person name="Sanchez J."/>
            <person name="Ferrer M."/>
        </authorList>
    </citation>
    <scope>NUCLEOTIDE SEQUENCE</scope>
</reference>
<dbReference type="SMART" id="SM01386">
    <property type="entry name" value="Ribosomal_S13_N"/>
    <property type="match status" value="1"/>
</dbReference>